<keyword evidence="2" id="KW-0539">Nucleus</keyword>
<reference evidence="4 5" key="1">
    <citation type="journal article" date="2021" name="Hortic Res">
        <title>The domestication of Cucurbita argyrosperma as revealed by the genome of its wild relative.</title>
        <authorList>
            <person name="Barrera-Redondo J."/>
            <person name="Sanchez-de la Vega G."/>
            <person name="Aguirre-Liguori J.A."/>
            <person name="Castellanos-Morales G."/>
            <person name="Gutierrez-Guerrero Y.T."/>
            <person name="Aguirre-Dugua X."/>
            <person name="Aguirre-Planter E."/>
            <person name="Tenaillon M.I."/>
            <person name="Lira-Saade R."/>
            <person name="Eguiarte L.E."/>
        </authorList>
    </citation>
    <scope>NUCLEOTIDE SEQUENCE [LARGE SCALE GENOMIC DNA]</scope>
    <source>
        <strain evidence="4">JBR-2021</strain>
    </source>
</reference>
<dbReference type="EMBL" id="JAGKQH010000017">
    <property type="protein sequence ID" value="KAG6575969.1"/>
    <property type="molecule type" value="Genomic_DNA"/>
</dbReference>
<dbReference type="InterPro" id="IPR025927">
    <property type="entry name" value="Znf_KANL2-like"/>
</dbReference>
<dbReference type="PANTHER" id="PTHR13453:SF7">
    <property type="entry name" value="KAT8 REGULATORY NSL COMPLEX SUBUNIT 2"/>
    <property type="match status" value="1"/>
</dbReference>
<dbReference type="GO" id="GO:0044545">
    <property type="term" value="C:NSL complex"/>
    <property type="evidence" value="ECO:0007669"/>
    <property type="project" value="TreeGrafter"/>
</dbReference>
<evidence type="ECO:0000256" key="1">
    <source>
        <dbReference type="ARBA" id="ARBA00004123"/>
    </source>
</evidence>
<organism evidence="4 5">
    <name type="scientific">Cucurbita argyrosperma subsp. sororia</name>
    <dbReference type="NCBI Taxonomy" id="37648"/>
    <lineage>
        <taxon>Eukaryota</taxon>
        <taxon>Viridiplantae</taxon>
        <taxon>Streptophyta</taxon>
        <taxon>Embryophyta</taxon>
        <taxon>Tracheophyta</taxon>
        <taxon>Spermatophyta</taxon>
        <taxon>Magnoliopsida</taxon>
        <taxon>eudicotyledons</taxon>
        <taxon>Gunneridae</taxon>
        <taxon>Pentapetalae</taxon>
        <taxon>rosids</taxon>
        <taxon>fabids</taxon>
        <taxon>Cucurbitales</taxon>
        <taxon>Cucurbitaceae</taxon>
        <taxon>Cucurbiteae</taxon>
        <taxon>Cucurbita</taxon>
    </lineage>
</organism>
<name>A0AAV6M7D7_9ROSI</name>
<dbReference type="InterPro" id="IPR026316">
    <property type="entry name" value="NSL2"/>
</dbReference>
<accession>A0AAV6M7D7</accession>
<proteinExistence type="predicted"/>
<feature type="domain" description="KANL2-like probable zinc-finger" evidence="3">
    <location>
        <begin position="171"/>
        <end position="231"/>
    </location>
</feature>
<comment type="caution">
    <text evidence="4">The sequence shown here is derived from an EMBL/GenBank/DDBJ whole genome shotgun (WGS) entry which is preliminary data.</text>
</comment>
<evidence type="ECO:0000313" key="5">
    <source>
        <dbReference type="Proteomes" id="UP000685013"/>
    </source>
</evidence>
<dbReference type="AlphaFoldDB" id="A0AAV6M7D7"/>
<dbReference type="PANTHER" id="PTHR13453">
    <property type="entry name" value="KAT8 REGULATORY NSL COMPLEX SUBUNIT 2"/>
    <property type="match status" value="1"/>
</dbReference>
<sequence length="289" mass="32436">MRDERKNVAPGDAAIGKDELKQSHAVALHRLLLLVADCPLNFLLVAKVMAESNSPGSFQSPPAPPHPMVIDGANHDLALASCEFFTRREVLERRSRRVKQLCRVYRELYWALMEELKRKYREYYWTYGKSPFKEDEKEAEGIGDYPEGIGENGKLGLGSVTGSDEIRRCDVTGCKAKAMALTKYCHAHILSDKKQRLYKGCTFVIKSMQSGPLLCSKPVLRSTVPCYCPGHLQKGEKCLARDLRKAGLNVSSTSKLRPDFHVLVAECVRQIQVKRRAARKATAVKIESN</sequence>
<dbReference type="Pfam" id="PF13891">
    <property type="entry name" value="zf-C3HC3H_KANSL2"/>
    <property type="match status" value="1"/>
</dbReference>
<evidence type="ECO:0000313" key="4">
    <source>
        <dbReference type="EMBL" id="KAG6575969.1"/>
    </source>
</evidence>
<keyword evidence="5" id="KW-1185">Reference proteome</keyword>
<evidence type="ECO:0000256" key="2">
    <source>
        <dbReference type="ARBA" id="ARBA00023242"/>
    </source>
</evidence>
<feature type="non-terminal residue" evidence="4">
    <location>
        <position position="1"/>
    </location>
</feature>
<comment type="subcellular location">
    <subcellularLocation>
        <location evidence="1">Nucleus</location>
    </subcellularLocation>
</comment>
<evidence type="ECO:0000259" key="3">
    <source>
        <dbReference type="Pfam" id="PF13891"/>
    </source>
</evidence>
<protein>
    <submittedName>
        <fullName evidence="4">INO80 complex subunit D</fullName>
    </submittedName>
</protein>
<dbReference type="Proteomes" id="UP000685013">
    <property type="component" value="Chromosome 17"/>
</dbReference>
<dbReference type="GO" id="GO:0005634">
    <property type="term" value="C:nucleus"/>
    <property type="evidence" value="ECO:0007669"/>
    <property type="project" value="UniProtKB-SubCell"/>
</dbReference>
<gene>
    <name evidence="4" type="ORF">SDJN03_26608</name>
</gene>